<dbReference type="EMBL" id="VLKR01000006">
    <property type="protein sequence ID" value="TWI22164.1"/>
    <property type="molecule type" value="Genomic_DNA"/>
</dbReference>
<sequence>MKRLIYLCMLLSALTSCKKDDDLPVPQKEELPKKCAGCSKVDRAKLITDTINRK</sequence>
<evidence type="ECO:0000313" key="1">
    <source>
        <dbReference type="EMBL" id="TWI22164.1"/>
    </source>
</evidence>
<gene>
    <name evidence="1" type="ORF">IQ31_01569</name>
</gene>
<name>A0A562MQG8_9SPHI</name>
<protein>
    <recommendedName>
        <fullName evidence="3">Lipoprotein</fullName>
    </recommendedName>
</protein>
<dbReference type="PROSITE" id="PS51257">
    <property type="entry name" value="PROKAR_LIPOPROTEIN"/>
    <property type="match status" value="1"/>
</dbReference>
<dbReference type="RefSeq" id="WP_158638819.1">
    <property type="nucleotide sequence ID" value="NZ_VLKR01000006.1"/>
</dbReference>
<reference evidence="1 2" key="1">
    <citation type="journal article" date="2015" name="Stand. Genomic Sci.">
        <title>Genomic Encyclopedia of Bacterial and Archaeal Type Strains, Phase III: the genomes of soil and plant-associated and newly described type strains.</title>
        <authorList>
            <person name="Whitman W.B."/>
            <person name="Woyke T."/>
            <person name="Klenk H.P."/>
            <person name="Zhou Y."/>
            <person name="Lilburn T.G."/>
            <person name="Beck B.J."/>
            <person name="De Vos P."/>
            <person name="Vandamme P."/>
            <person name="Eisen J.A."/>
            <person name="Garrity G."/>
            <person name="Hugenholtz P."/>
            <person name="Kyrpides N.C."/>
        </authorList>
    </citation>
    <scope>NUCLEOTIDE SEQUENCE [LARGE SCALE GENOMIC DNA]</scope>
    <source>
        <strain evidence="1 2">CGMCC 1.6855</strain>
    </source>
</reference>
<dbReference type="AlphaFoldDB" id="A0A562MQG8"/>
<dbReference type="Proteomes" id="UP000315908">
    <property type="component" value="Unassembled WGS sequence"/>
</dbReference>
<proteinExistence type="predicted"/>
<comment type="caution">
    <text evidence="1">The sequence shown here is derived from an EMBL/GenBank/DDBJ whole genome shotgun (WGS) entry which is preliminary data.</text>
</comment>
<evidence type="ECO:0000313" key="2">
    <source>
        <dbReference type="Proteomes" id="UP000315908"/>
    </source>
</evidence>
<accession>A0A562MQG8</accession>
<organism evidence="1 2">
    <name type="scientific">Sphingobacterium siyangense</name>
    <dbReference type="NCBI Taxonomy" id="459529"/>
    <lineage>
        <taxon>Bacteria</taxon>
        <taxon>Pseudomonadati</taxon>
        <taxon>Bacteroidota</taxon>
        <taxon>Sphingobacteriia</taxon>
        <taxon>Sphingobacteriales</taxon>
        <taxon>Sphingobacteriaceae</taxon>
        <taxon>Sphingobacterium</taxon>
    </lineage>
</organism>
<evidence type="ECO:0008006" key="3">
    <source>
        <dbReference type="Google" id="ProtNLM"/>
    </source>
</evidence>